<feature type="region of interest" description="Disordered" evidence="1">
    <location>
        <begin position="521"/>
        <end position="541"/>
    </location>
</feature>
<gene>
    <name evidence="4" type="ORF">DBRI1063_LOCUS10756</name>
</gene>
<feature type="region of interest" description="Disordered" evidence="1">
    <location>
        <begin position="483"/>
        <end position="509"/>
    </location>
</feature>
<name>A0A7S2EDN7_9STRA</name>
<keyword evidence="2" id="KW-0472">Membrane</keyword>
<dbReference type="GO" id="GO:0006508">
    <property type="term" value="P:proteolysis"/>
    <property type="evidence" value="ECO:0007669"/>
    <property type="project" value="InterPro"/>
</dbReference>
<dbReference type="PANTHER" id="PTHR32060">
    <property type="entry name" value="TAIL-SPECIFIC PROTEASE"/>
    <property type="match status" value="1"/>
</dbReference>
<feature type="transmembrane region" description="Helical" evidence="2">
    <location>
        <begin position="135"/>
        <end position="155"/>
    </location>
</feature>
<dbReference type="GO" id="GO:0004175">
    <property type="term" value="F:endopeptidase activity"/>
    <property type="evidence" value="ECO:0007669"/>
    <property type="project" value="TreeGrafter"/>
</dbReference>
<dbReference type="SUPFAM" id="SSF52096">
    <property type="entry name" value="ClpP/crotonase"/>
    <property type="match status" value="1"/>
</dbReference>
<dbReference type="InterPro" id="IPR036034">
    <property type="entry name" value="PDZ_sf"/>
</dbReference>
<dbReference type="PANTHER" id="PTHR32060:SF22">
    <property type="entry name" value="CARBOXYL-TERMINAL-PROCESSING PEPTIDASE 3, CHLOROPLASTIC"/>
    <property type="match status" value="1"/>
</dbReference>
<keyword evidence="2" id="KW-0812">Transmembrane</keyword>
<feature type="domain" description="Tail specific protease" evidence="3">
    <location>
        <begin position="682"/>
        <end position="883"/>
    </location>
</feature>
<proteinExistence type="predicted"/>
<accession>A0A7S2EDN7</accession>
<dbReference type="Pfam" id="PF03572">
    <property type="entry name" value="Peptidase_S41"/>
    <property type="match status" value="1"/>
</dbReference>
<dbReference type="InterPro" id="IPR005151">
    <property type="entry name" value="Tail-specific_protease"/>
</dbReference>
<organism evidence="4">
    <name type="scientific">Ditylum brightwellii</name>
    <dbReference type="NCBI Taxonomy" id="49249"/>
    <lineage>
        <taxon>Eukaryota</taxon>
        <taxon>Sar</taxon>
        <taxon>Stramenopiles</taxon>
        <taxon>Ochrophyta</taxon>
        <taxon>Bacillariophyta</taxon>
        <taxon>Mediophyceae</taxon>
        <taxon>Lithodesmiophycidae</taxon>
        <taxon>Lithodesmiales</taxon>
        <taxon>Lithodesmiaceae</taxon>
        <taxon>Ditylum</taxon>
    </lineage>
</organism>
<evidence type="ECO:0000313" key="4">
    <source>
        <dbReference type="EMBL" id="CAD9329429.1"/>
    </source>
</evidence>
<dbReference type="AlphaFoldDB" id="A0A7S2EDN7"/>
<dbReference type="InterPro" id="IPR029045">
    <property type="entry name" value="ClpP/crotonase-like_dom_sf"/>
</dbReference>
<reference evidence="4" key="1">
    <citation type="submission" date="2021-01" db="EMBL/GenBank/DDBJ databases">
        <authorList>
            <person name="Corre E."/>
            <person name="Pelletier E."/>
            <person name="Niang G."/>
            <person name="Scheremetjew M."/>
            <person name="Finn R."/>
            <person name="Kale V."/>
            <person name="Holt S."/>
            <person name="Cochrane G."/>
            <person name="Meng A."/>
            <person name="Brown T."/>
            <person name="Cohen L."/>
        </authorList>
    </citation>
    <scope>NUCLEOTIDE SEQUENCE</scope>
    <source>
        <strain evidence="4">Pop2</strain>
    </source>
</reference>
<keyword evidence="2" id="KW-1133">Transmembrane helix</keyword>
<dbReference type="Pfam" id="PF17820">
    <property type="entry name" value="PDZ_6"/>
    <property type="match status" value="1"/>
</dbReference>
<sequence>MLSSSQRRTMRSTNRNFVSATFTIVISMATQMSSFQSINNQFYHHQQHRWNELSQNCVQKEIFSMATAKTKTRARQKYFAINESTHDNEGTITKNNISKKEKVSFLPQKSKNEILNVPSLRNINAFPKQLQRNNILSSSFVAASMIFLFSLFLPMNGSAAMANDSFMSTSTTTVHNADITAKVIAAAITNPSTMNNNNDKSQNSVEPTSRKYWSIQSTSDVPLIRSSNMALLDHAVGTINTMYYDSSGGAYFDPRDMYDRFRALRILVNNGDDALKQWLEGKYSEGGNSIDGNKRKNIMRQRLGISTMPGRDVFDNRENTVDGLKWLVSTLNDPYSKYLTREELRNEFLERNDGFLGLGVFVEPPQHAPPTLVSQPSYTAAVAATTTTKTVKSKSTPDLDSTILTYTRVANLPIVTAVAPDSPAERSGIVVGDRIAAVGDYKFMGTNREEIGRALKTKYNAENYVGHPEITIVKPVKKMVITSGDSDSDESKNVMSERQQLAPRETVTGYRLSRVRLPTSSIEPFTPFKPNREESVASSTAASASIASTSASTASLSSPPPRSPVVGGDSIVHYELLTPMDTIFGKIALSNNMNNIGPSSTPSSNDGSVGYIRLTRFSRASTAGYINAISKLEEAGAQSFIIDVRNNYGGIIQEAMLSASTLLRDPHMVLCYTMNSRGGFTPHDVEEYIVDSRFPGYLLSSEDRKVTRNQVAREKPDMFEEDGIMWVPPSSFASLHEQKLKRGLHPPTTIPAMNAQFVSDASSSSPSLRFLPISESDTIQQRQRQAQKKIVILVNEGTASSAEFFASALRDNGRIVALVGAKTYGKGLIQHTFPMPDGGGLRLTVAEYLTPTLKHVTKVGNARYDRDTGELVGGGIRPDVYCPSNQGIPKNIGSDICVGMALDVLDDAGET</sequence>
<evidence type="ECO:0000256" key="2">
    <source>
        <dbReference type="SAM" id="Phobius"/>
    </source>
</evidence>
<dbReference type="GO" id="GO:0008236">
    <property type="term" value="F:serine-type peptidase activity"/>
    <property type="evidence" value="ECO:0007669"/>
    <property type="project" value="InterPro"/>
</dbReference>
<protein>
    <recommendedName>
        <fullName evidence="3">Tail specific protease domain-containing protein</fullName>
    </recommendedName>
</protein>
<dbReference type="Gene3D" id="3.90.226.10">
    <property type="entry name" value="2-enoyl-CoA Hydratase, Chain A, domain 1"/>
    <property type="match status" value="1"/>
</dbReference>
<dbReference type="Gene3D" id="2.30.42.10">
    <property type="match status" value="1"/>
</dbReference>
<dbReference type="EMBL" id="HBGN01016697">
    <property type="protein sequence ID" value="CAD9329429.1"/>
    <property type="molecule type" value="Transcribed_RNA"/>
</dbReference>
<dbReference type="SUPFAM" id="SSF50156">
    <property type="entry name" value="PDZ domain-like"/>
    <property type="match status" value="1"/>
</dbReference>
<evidence type="ECO:0000259" key="3">
    <source>
        <dbReference type="SMART" id="SM00245"/>
    </source>
</evidence>
<dbReference type="InterPro" id="IPR041489">
    <property type="entry name" value="PDZ_6"/>
</dbReference>
<evidence type="ECO:0000256" key="1">
    <source>
        <dbReference type="SAM" id="MobiDB-lite"/>
    </source>
</evidence>
<dbReference type="SMART" id="SM00245">
    <property type="entry name" value="TSPc"/>
    <property type="match status" value="1"/>
</dbReference>